<reference evidence="7 8" key="1">
    <citation type="submission" date="2017-09" db="EMBL/GenBank/DDBJ databases">
        <title>Genomics of the genus Arcobacter.</title>
        <authorList>
            <person name="Perez-Cataluna A."/>
            <person name="Figueras M.J."/>
            <person name="Salas-Masso N."/>
        </authorList>
    </citation>
    <scope>NUCLEOTIDE SEQUENCE [LARGE SCALE GENOMIC DNA]</scope>
    <source>
        <strain evidence="7 8">CECT 7837</strain>
    </source>
</reference>
<dbReference type="RefSeq" id="WP_118917468.1">
    <property type="nucleotide sequence ID" value="NZ_NXIG01000011.1"/>
</dbReference>
<keyword evidence="3 6" id="KW-0812">Transmembrane</keyword>
<protein>
    <submittedName>
        <fullName evidence="7">Threonine transporter RhtB</fullName>
    </submittedName>
</protein>
<proteinExistence type="predicted"/>
<dbReference type="EMBL" id="NXIG01000011">
    <property type="protein sequence ID" value="RXI29578.1"/>
    <property type="molecule type" value="Genomic_DNA"/>
</dbReference>
<evidence type="ECO:0000313" key="8">
    <source>
        <dbReference type="Proteomes" id="UP000290588"/>
    </source>
</evidence>
<organism evidence="7 8">
    <name type="scientific">Arcobacter ellisii</name>
    <dbReference type="NCBI Taxonomy" id="913109"/>
    <lineage>
        <taxon>Bacteria</taxon>
        <taxon>Pseudomonadati</taxon>
        <taxon>Campylobacterota</taxon>
        <taxon>Epsilonproteobacteria</taxon>
        <taxon>Campylobacterales</taxon>
        <taxon>Arcobacteraceae</taxon>
        <taxon>Arcobacter</taxon>
    </lineage>
</organism>
<name>A0AA94FBC2_9BACT</name>
<evidence type="ECO:0000313" key="7">
    <source>
        <dbReference type="EMBL" id="RXI29578.1"/>
    </source>
</evidence>
<keyword evidence="2" id="KW-1003">Cell membrane</keyword>
<accession>A0AA94FBC2</accession>
<evidence type="ECO:0000256" key="3">
    <source>
        <dbReference type="ARBA" id="ARBA00022692"/>
    </source>
</evidence>
<evidence type="ECO:0000256" key="4">
    <source>
        <dbReference type="ARBA" id="ARBA00022989"/>
    </source>
</evidence>
<gene>
    <name evidence="7" type="ORF">CP962_10970</name>
</gene>
<dbReference type="AlphaFoldDB" id="A0AA94FBC2"/>
<sequence>MKKRIFHALYIGLAAIFKHSPTLYIVVKLLGAAYLIYLGIKYFKSSFKNDEVAEVKKTSYKPLHRIFFESILIEITNPKIALFFIAFLPQFVNPEIGSVSFQLLIFGIIVVVTAIPCDMLVAIFSSKISSLIKESKKAQQVQERVSASILFALGSYIGIKELRSI</sequence>
<feature type="transmembrane region" description="Helical" evidence="6">
    <location>
        <begin position="22"/>
        <end position="40"/>
    </location>
</feature>
<dbReference type="Proteomes" id="UP000290588">
    <property type="component" value="Unassembled WGS sequence"/>
</dbReference>
<dbReference type="PANTHER" id="PTHR30086:SF20">
    <property type="entry name" value="ARGININE EXPORTER PROTEIN ARGO-RELATED"/>
    <property type="match status" value="1"/>
</dbReference>
<evidence type="ECO:0000256" key="5">
    <source>
        <dbReference type="ARBA" id="ARBA00023136"/>
    </source>
</evidence>
<evidence type="ECO:0000256" key="1">
    <source>
        <dbReference type="ARBA" id="ARBA00004651"/>
    </source>
</evidence>
<keyword evidence="4 6" id="KW-1133">Transmembrane helix</keyword>
<dbReference type="Pfam" id="PF01810">
    <property type="entry name" value="LysE"/>
    <property type="match status" value="1"/>
</dbReference>
<dbReference type="GO" id="GO:0005886">
    <property type="term" value="C:plasma membrane"/>
    <property type="evidence" value="ECO:0007669"/>
    <property type="project" value="UniProtKB-SubCell"/>
</dbReference>
<feature type="transmembrane region" description="Helical" evidence="6">
    <location>
        <begin position="66"/>
        <end position="88"/>
    </location>
</feature>
<evidence type="ECO:0000256" key="6">
    <source>
        <dbReference type="SAM" id="Phobius"/>
    </source>
</evidence>
<evidence type="ECO:0000256" key="2">
    <source>
        <dbReference type="ARBA" id="ARBA00022475"/>
    </source>
</evidence>
<keyword evidence="5 6" id="KW-0472">Membrane</keyword>
<dbReference type="InterPro" id="IPR001123">
    <property type="entry name" value="LeuE-type"/>
</dbReference>
<dbReference type="PANTHER" id="PTHR30086">
    <property type="entry name" value="ARGININE EXPORTER PROTEIN ARGO"/>
    <property type="match status" value="1"/>
</dbReference>
<dbReference type="GO" id="GO:0015171">
    <property type="term" value="F:amino acid transmembrane transporter activity"/>
    <property type="evidence" value="ECO:0007669"/>
    <property type="project" value="TreeGrafter"/>
</dbReference>
<comment type="caution">
    <text evidence="7">The sequence shown here is derived from an EMBL/GenBank/DDBJ whole genome shotgun (WGS) entry which is preliminary data.</text>
</comment>
<comment type="subcellular location">
    <subcellularLocation>
        <location evidence="1">Cell membrane</location>
        <topology evidence="1">Multi-pass membrane protein</topology>
    </subcellularLocation>
</comment>
<feature type="transmembrane region" description="Helical" evidence="6">
    <location>
        <begin position="100"/>
        <end position="124"/>
    </location>
</feature>